<evidence type="ECO:0000256" key="7">
    <source>
        <dbReference type="SAM" id="Phobius"/>
    </source>
</evidence>
<feature type="transmembrane region" description="Helical" evidence="7">
    <location>
        <begin position="295"/>
        <end position="313"/>
    </location>
</feature>
<gene>
    <name evidence="8" type="ORF">J6I44_20135</name>
</gene>
<dbReference type="Proteomes" id="UP001207918">
    <property type="component" value="Unassembled WGS sequence"/>
</dbReference>
<feature type="transmembrane region" description="Helical" evidence="7">
    <location>
        <begin position="15"/>
        <end position="37"/>
    </location>
</feature>
<name>A0ABT3PTM3_9BACT</name>
<keyword evidence="3" id="KW-1003">Cell membrane</keyword>
<keyword evidence="5 7" id="KW-1133">Transmembrane helix</keyword>
<evidence type="ECO:0000256" key="3">
    <source>
        <dbReference type="ARBA" id="ARBA00022475"/>
    </source>
</evidence>
<feature type="transmembrane region" description="Helical" evidence="7">
    <location>
        <begin position="216"/>
        <end position="239"/>
    </location>
</feature>
<feature type="transmembrane region" description="Helical" evidence="7">
    <location>
        <begin position="148"/>
        <end position="168"/>
    </location>
</feature>
<evidence type="ECO:0000313" key="9">
    <source>
        <dbReference type="Proteomes" id="UP001207918"/>
    </source>
</evidence>
<dbReference type="PANTHER" id="PTHR30250">
    <property type="entry name" value="PST FAMILY PREDICTED COLANIC ACID TRANSPORTER"/>
    <property type="match status" value="1"/>
</dbReference>
<feature type="transmembrane region" description="Helical" evidence="7">
    <location>
        <begin position="81"/>
        <end position="103"/>
    </location>
</feature>
<keyword evidence="6 7" id="KW-0472">Membrane</keyword>
<reference evidence="8 9" key="1">
    <citation type="submission" date="2021-03" db="EMBL/GenBank/DDBJ databases">
        <title>Aliifodinibius sp. nov., a new bacterium isolated from saline soil.</title>
        <authorList>
            <person name="Galisteo C."/>
            <person name="De La Haba R."/>
            <person name="Sanchez-Porro C."/>
            <person name="Ventosa A."/>
        </authorList>
    </citation>
    <scope>NUCLEOTIDE SEQUENCE [LARGE SCALE GENOMIC DNA]</scope>
    <source>
        <strain evidence="8 9">1BSP15-2V2</strain>
    </source>
</reference>
<evidence type="ECO:0000256" key="2">
    <source>
        <dbReference type="ARBA" id="ARBA00007430"/>
    </source>
</evidence>
<dbReference type="EMBL" id="JAGGJA010000025">
    <property type="protein sequence ID" value="MCW9709182.1"/>
    <property type="molecule type" value="Genomic_DNA"/>
</dbReference>
<protein>
    <submittedName>
        <fullName evidence="8">Oligosaccharide flippase family protein</fullName>
    </submittedName>
</protein>
<comment type="subcellular location">
    <subcellularLocation>
        <location evidence="1">Cell membrane</location>
        <topology evidence="1">Multi-pass membrane protein</topology>
    </subcellularLocation>
</comment>
<feature type="transmembrane region" description="Helical" evidence="7">
    <location>
        <begin position="416"/>
        <end position="437"/>
    </location>
</feature>
<dbReference type="Pfam" id="PF13440">
    <property type="entry name" value="Polysacc_synt_3"/>
    <property type="match status" value="1"/>
</dbReference>
<feature type="transmembrane region" description="Helical" evidence="7">
    <location>
        <begin position="115"/>
        <end position="136"/>
    </location>
</feature>
<feature type="transmembrane region" description="Helical" evidence="7">
    <location>
        <begin position="381"/>
        <end position="404"/>
    </location>
</feature>
<accession>A0ABT3PTM3</accession>
<evidence type="ECO:0000256" key="1">
    <source>
        <dbReference type="ARBA" id="ARBA00004651"/>
    </source>
</evidence>
<proteinExistence type="inferred from homology"/>
<evidence type="ECO:0000256" key="5">
    <source>
        <dbReference type="ARBA" id="ARBA00022989"/>
    </source>
</evidence>
<feature type="transmembrane region" description="Helical" evidence="7">
    <location>
        <begin position="325"/>
        <end position="349"/>
    </location>
</feature>
<dbReference type="PANTHER" id="PTHR30250:SF10">
    <property type="entry name" value="LIPOPOLYSACCHARIDE BIOSYNTHESIS PROTEIN WZXC"/>
    <property type="match status" value="1"/>
</dbReference>
<evidence type="ECO:0000256" key="6">
    <source>
        <dbReference type="ARBA" id="ARBA00023136"/>
    </source>
</evidence>
<evidence type="ECO:0000313" key="8">
    <source>
        <dbReference type="EMBL" id="MCW9709182.1"/>
    </source>
</evidence>
<comment type="similarity">
    <text evidence="2">Belongs to the polysaccharide synthase family.</text>
</comment>
<sequence>MGEDLKKKSLSSVKLLALPLGATYLIKFIQTPVLAIFLSPADFGIWGLANVLIKAMESLTEVGIQKLLIQRDTMKKSFIRSIWGFMILRGLFITGIALTIVPYYASFVDSPEGQFIFTLAIIVPAIQSFTTPALYLAERDIEFKNIAIFDALGQILFFIIVVALAYVYQSVLAMVMALLIVEGVKVFMSYGFFGIPAKPRLPEWRYVKEIFHHGKHFFLISLGSFVTIQIDDLTVGKLLGSDVLGYYLIGYTLINVVITIIRKLFGRVLFPYYTKLVAGDDKAHSKINRILEDQILLLCILFALIFSLAPPLINILFDDRWVDAIPIIQILTFTGILRGIGNIIVPLFLAEKKQNILAVGRIIEVVLFIPIIYLFTVQFGVIGTAYGVGLIFLIALIYRTVMAYRLFSLEVFKSAAIGYVGTFCAFVSIAFLTLLYWKEYFYLLEYMVSPLFLVAVLIHFYRKGKTISYFLKEYIHYG</sequence>
<organism evidence="8 9">
    <name type="scientific">Fodinibius salsisoli</name>
    <dbReference type="NCBI Taxonomy" id="2820877"/>
    <lineage>
        <taxon>Bacteria</taxon>
        <taxon>Pseudomonadati</taxon>
        <taxon>Balneolota</taxon>
        <taxon>Balneolia</taxon>
        <taxon>Balneolales</taxon>
        <taxon>Balneolaceae</taxon>
        <taxon>Fodinibius</taxon>
    </lineage>
</organism>
<feature type="transmembrane region" description="Helical" evidence="7">
    <location>
        <begin position="443"/>
        <end position="461"/>
    </location>
</feature>
<evidence type="ECO:0000256" key="4">
    <source>
        <dbReference type="ARBA" id="ARBA00022692"/>
    </source>
</evidence>
<feature type="transmembrane region" description="Helical" evidence="7">
    <location>
        <begin position="356"/>
        <end position="375"/>
    </location>
</feature>
<keyword evidence="9" id="KW-1185">Reference proteome</keyword>
<feature type="transmembrane region" description="Helical" evidence="7">
    <location>
        <begin position="245"/>
        <end position="265"/>
    </location>
</feature>
<comment type="caution">
    <text evidence="8">The sequence shown here is derived from an EMBL/GenBank/DDBJ whole genome shotgun (WGS) entry which is preliminary data.</text>
</comment>
<dbReference type="InterPro" id="IPR050833">
    <property type="entry name" value="Poly_Biosynth_Transport"/>
</dbReference>
<feature type="transmembrane region" description="Helical" evidence="7">
    <location>
        <begin position="174"/>
        <end position="195"/>
    </location>
</feature>
<keyword evidence="4 7" id="KW-0812">Transmembrane</keyword>
<dbReference type="RefSeq" id="WP_265768055.1">
    <property type="nucleotide sequence ID" value="NZ_JAGGJA010000025.1"/>
</dbReference>